<name>A0ABU3NVF4_9FIRM</name>
<dbReference type="SMART" id="SM00530">
    <property type="entry name" value="HTH_XRE"/>
    <property type="match status" value="1"/>
</dbReference>
<dbReference type="Proteomes" id="UP001254848">
    <property type="component" value="Unassembled WGS sequence"/>
</dbReference>
<dbReference type="EMBL" id="JAUOZS010000001">
    <property type="protein sequence ID" value="MDT8900795.1"/>
    <property type="molecule type" value="Genomic_DNA"/>
</dbReference>
<evidence type="ECO:0000313" key="3">
    <source>
        <dbReference type="Proteomes" id="UP001254848"/>
    </source>
</evidence>
<reference evidence="2 3" key="1">
    <citation type="submission" date="2023-07" db="EMBL/GenBank/DDBJ databases">
        <title>The novel representative of Negativicutes class, Anaeroselena agilis gen. nov. sp. nov.</title>
        <authorList>
            <person name="Prokofeva M.I."/>
            <person name="Elcheninov A.G."/>
            <person name="Klyukina A."/>
            <person name="Kublanov I.V."/>
            <person name="Frolov E.N."/>
            <person name="Podosokorskaya O.A."/>
        </authorList>
    </citation>
    <scope>NUCLEOTIDE SEQUENCE [LARGE SCALE GENOMIC DNA]</scope>
    <source>
        <strain evidence="2 3">4137-cl</strain>
    </source>
</reference>
<proteinExistence type="predicted"/>
<evidence type="ECO:0000259" key="1">
    <source>
        <dbReference type="PROSITE" id="PS50943"/>
    </source>
</evidence>
<protein>
    <submittedName>
        <fullName evidence="2">Helix-turn-helix transcriptional regulator</fullName>
    </submittedName>
</protein>
<sequence length="125" mass="14200">MEFHGERLRAVRESMNLSMTQTEKLTGVKQSTISELENGIIKFPRETTVAKLCQGLKIKDKNFFYLDDVVLPVEILPSDTPDDILKFIMSGENLPWIVLSKKIKDSGLPPEDLEQIIAILARNKK</sequence>
<dbReference type="CDD" id="cd00093">
    <property type="entry name" value="HTH_XRE"/>
    <property type="match status" value="1"/>
</dbReference>
<dbReference type="SUPFAM" id="SSF47413">
    <property type="entry name" value="lambda repressor-like DNA-binding domains"/>
    <property type="match status" value="1"/>
</dbReference>
<accession>A0ABU3NVF4</accession>
<dbReference type="PROSITE" id="PS50943">
    <property type="entry name" value="HTH_CROC1"/>
    <property type="match status" value="1"/>
</dbReference>
<gene>
    <name evidence="2" type="ORF">Q4T40_06035</name>
</gene>
<organism evidence="2 3">
    <name type="scientific">Anaeroselena agilis</name>
    <dbReference type="NCBI Taxonomy" id="3063788"/>
    <lineage>
        <taxon>Bacteria</taxon>
        <taxon>Bacillati</taxon>
        <taxon>Bacillota</taxon>
        <taxon>Negativicutes</taxon>
        <taxon>Acetonemataceae</taxon>
        <taxon>Anaeroselena</taxon>
    </lineage>
</organism>
<evidence type="ECO:0000313" key="2">
    <source>
        <dbReference type="EMBL" id="MDT8900795.1"/>
    </source>
</evidence>
<comment type="caution">
    <text evidence="2">The sequence shown here is derived from an EMBL/GenBank/DDBJ whole genome shotgun (WGS) entry which is preliminary data.</text>
</comment>
<dbReference type="RefSeq" id="WP_413779328.1">
    <property type="nucleotide sequence ID" value="NZ_JAUOZS010000001.1"/>
</dbReference>
<dbReference type="InterPro" id="IPR001387">
    <property type="entry name" value="Cro/C1-type_HTH"/>
</dbReference>
<dbReference type="InterPro" id="IPR010982">
    <property type="entry name" value="Lambda_DNA-bd_dom_sf"/>
</dbReference>
<dbReference type="Pfam" id="PF13560">
    <property type="entry name" value="HTH_31"/>
    <property type="match status" value="1"/>
</dbReference>
<feature type="domain" description="HTH cro/C1-type" evidence="1">
    <location>
        <begin position="8"/>
        <end position="64"/>
    </location>
</feature>
<keyword evidence="3" id="KW-1185">Reference proteome</keyword>
<dbReference type="Gene3D" id="1.10.260.40">
    <property type="entry name" value="lambda repressor-like DNA-binding domains"/>
    <property type="match status" value="1"/>
</dbReference>